<reference evidence="6" key="1">
    <citation type="journal article" date="2022" name="Front. Microbiol.">
        <title>Genome-based taxonomic rearrangement of Oceanobacter-related bacteria including the description of Thalassolituus hydrocarbonoclasticus sp. nov. and Thalassolituus pacificus sp. nov. and emended description of the genus Thalassolituus.</title>
        <authorList>
            <person name="Dong C."/>
            <person name="Wei L."/>
            <person name="Wang J."/>
            <person name="Lai Q."/>
            <person name="Huang Z."/>
            <person name="Shao Z."/>
        </authorList>
    </citation>
    <scope>NUCLEOTIDE SEQUENCE</scope>
    <source>
        <strain evidence="6">59MF3M-4</strain>
    </source>
</reference>
<evidence type="ECO:0000256" key="3">
    <source>
        <dbReference type="RuleBase" id="RU003457"/>
    </source>
</evidence>
<dbReference type="InterPro" id="IPR011051">
    <property type="entry name" value="RmlC_Cupin_sf"/>
</dbReference>
<evidence type="ECO:0000313" key="7">
    <source>
        <dbReference type="Proteomes" id="UP001147830"/>
    </source>
</evidence>
<dbReference type="InterPro" id="IPR012093">
    <property type="entry name" value="Pirin"/>
</dbReference>
<dbReference type="PANTHER" id="PTHR13903">
    <property type="entry name" value="PIRIN-RELATED"/>
    <property type="match status" value="1"/>
</dbReference>
<keyword evidence="2" id="KW-0479">Metal-binding</keyword>
<comment type="similarity">
    <text evidence="1 3">Belongs to the pirin family.</text>
</comment>
<feature type="binding site" evidence="2">
    <location>
        <position position="60"/>
    </location>
    <ligand>
        <name>Fe cation</name>
        <dbReference type="ChEBI" id="CHEBI:24875"/>
    </ligand>
</feature>
<dbReference type="RefSeq" id="WP_260975252.1">
    <property type="nucleotide sequence ID" value="NZ_JAOANI010000014.1"/>
</dbReference>
<keyword evidence="7" id="KW-1185">Reference proteome</keyword>
<feature type="domain" description="Pirin N-terminal" evidence="4">
    <location>
        <begin position="33"/>
        <end position="120"/>
    </location>
</feature>
<feature type="domain" description="Pirin C-terminal" evidence="5">
    <location>
        <begin position="179"/>
        <end position="278"/>
    </location>
</feature>
<dbReference type="Gene3D" id="2.60.120.10">
    <property type="entry name" value="Jelly Rolls"/>
    <property type="match status" value="2"/>
</dbReference>
<dbReference type="Pfam" id="PF05726">
    <property type="entry name" value="Pirin_C"/>
    <property type="match status" value="1"/>
</dbReference>
<evidence type="ECO:0000259" key="4">
    <source>
        <dbReference type="Pfam" id="PF02678"/>
    </source>
</evidence>
<dbReference type="CDD" id="cd02247">
    <property type="entry name" value="cupin_pirin_C"/>
    <property type="match status" value="1"/>
</dbReference>
<name>A0A9X2WDC3_9GAMM</name>
<gene>
    <name evidence="6" type="ORF">NYR02_04755</name>
</gene>
<dbReference type="GO" id="GO:0046872">
    <property type="term" value="F:metal ion binding"/>
    <property type="evidence" value="ECO:0007669"/>
    <property type="project" value="UniProtKB-KW"/>
</dbReference>
<dbReference type="PANTHER" id="PTHR13903:SF8">
    <property type="entry name" value="PIRIN"/>
    <property type="match status" value="1"/>
</dbReference>
<evidence type="ECO:0000256" key="1">
    <source>
        <dbReference type="ARBA" id="ARBA00008416"/>
    </source>
</evidence>
<comment type="caution">
    <text evidence="6">The sequence shown here is derived from an EMBL/GenBank/DDBJ whole genome shotgun (WGS) entry which is preliminary data.</text>
</comment>
<feature type="binding site" evidence="2">
    <location>
        <position position="58"/>
    </location>
    <ligand>
        <name>Fe cation</name>
        <dbReference type="ChEBI" id="CHEBI:24875"/>
    </ligand>
</feature>
<sequence>MNERHLQHIIPSHPTSDGDGVKIRRVALFDQPVADPFLMIDELLSDNPDDFIGGFPPHPHRGMETLTYLRLGSLEHRDHMGNKGMINSGGAQWMSAGRGIIHSEMPAREMQQLHGFQLWINLPAKDKMQPPKYRDVSATEIPSVTLTNGVQLRVIAGPWQIDGNNIQGPLNDLAASAGYLDIELPAGSNLSLPTSVQQNIVAFVYQGQLQTQPLAPEKSLLVFSKGEQLTLNAQSDTKLLLLSGESIGEKVVHYGPFVMNSVAEIEQAIQDYNAGRFGRE</sequence>
<feature type="binding site" evidence="2">
    <location>
        <position position="102"/>
    </location>
    <ligand>
        <name>Fe cation</name>
        <dbReference type="ChEBI" id="CHEBI:24875"/>
    </ligand>
</feature>
<evidence type="ECO:0000259" key="5">
    <source>
        <dbReference type="Pfam" id="PF05726"/>
    </source>
</evidence>
<protein>
    <submittedName>
        <fullName evidence="6">Pirin family protein</fullName>
    </submittedName>
</protein>
<evidence type="ECO:0000313" key="6">
    <source>
        <dbReference type="EMBL" id="MCT7358329.1"/>
    </source>
</evidence>
<feature type="binding site" evidence="2">
    <location>
        <position position="104"/>
    </location>
    <ligand>
        <name>Fe cation</name>
        <dbReference type="ChEBI" id="CHEBI:24875"/>
    </ligand>
</feature>
<dbReference type="CDD" id="cd02909">
    <property type="entry name" value="cupin_pirin_N"/>
    <property type="match status" value="1"/>
</dbReference>
<comment type="cofactor">
    <cofactor evidence="2">
        <name>Fe cation</name>
        <dbReference type="ChEBI" id="CHEBI:24875"/>
    </cofactor>
    <text evidence="2">Binds 1 Fe cation per subunit.</text>
</comment>
<dbReference type="InterPro" id="IPR003829">
    <property type="entry name" value="Pirin_N_dom"/>
</dbReference>
<reference evidence="6" key="2">
    <citation type="submission" date="2022-08" db="EMBL/GenBank/DDBJ databases">
        <authorList>
            <person name="Dong C."/>
        </authorList>
    </citation>
    <scope>NUCLEOTIDE SEQUENCE</scope>
    <source>
        <strain evidence="6">59MF3M-4</strain>
    </source>
</reference>
<dbReference type="SUPFAM" id="SSF51182">
    <property type="entry name" value="RmlC-like cupins"/>
    <property type="match status" value="1"/>
</dbReference>
<proteinExistence type="inferred from homology"/>
<dbReference type="InterPro" id="IPR014710">
    <property type="entry name" value="RmlC-like_jellyroll"/>
</dbReference>
<dbReference type="Proteomes" id="UP001147830">
    <property type="component" value="Unassembled WGS sequence"/>
</dbReference>
<organism evidence="6 7">
    <name type="scientific">Thalassolituus pacificus</name>
    <dbReference type="NCBI Taxonomy" id="2975440"/>
    <lineage>
        <taxon>Bacteria</taxon>
        <taxon>Pseudomonadati</taxon>
        <taxon>Pseudomonadota</taxon>
        <taxon>Gammaproteobacteria</taxon>
        <taxon>Oceanospirillales</taxon>
        <taxon>Oceanospirillaceae</taxon>
        <taxon>Thalassolituus</taxon>
    </lineage>
</organism>
<dbReference type="InterPro" id="IPR008778">
    <property type="entry name" value="Pirin_C_dom"/>
</dbReference>
<dbReference type="Pfam" id="PF02678">
    <property type="entry name" value="Pirin"/>
    <property type="match status" value="1"/>
</dbReference>
<evidence type="ECO:0000256" key="2">
    <source>
        <dbReference type="PIRSR" id="PIRSR006232-1"/>
    </source>
</evidence>
<accession>A0A9X2WDC3</accession>
<dbReference type="PIRSF" id="PIRSF006232">
    <property type="entry name" value="Pirin"/>
    <property type="match status" value="1"/>
</dbReference>
<dbReference type="EMBL" id="JAOANI010000014">
    <property type="protein sequence ID" value="MCT7358329.1"/>
    <property type="molecule type" value="Genomic_DNA"/>
</dbReference>
<dbReference type="AlphaFoldDB" id="A0A9X2WDC3"/>
<keyword evidence="2" id="KW-0408">Iron</keyword>